<keyword evidence="3" id="KW-1185">Reference proteome</keyword>
<feature type="transmembrane region" description="Helical" evidence="1">
    <location>
        <begin position="125"/>
        <end position="149"/>
    </location>
</feature>
<evidence type="ECO:0000256" key="1">
    <source>
        <dbReference type="SAM" id="Phobius"/>
    </source>
</evidence>
<sequence>MKISGKIRRPLWGGLIASAIIGVGIYYLGNLSQYEARELLGKSIPGFNMLCNTVVLASATILALLLTVLGISSTSKSHLSQTHYHQVALLAKWDTIIFIAAITLFQFSNIPITEAENFPKDWYNLLYWATLISSSLLCGGTVAVILMLYNTVTNMIDIVGLGVKDHRLVENESLDEE</sequence>
<feature type="transmembrane region" description="Helical" evidence="1">
    <location>
        <begin position="12"/>
        <end position="29"/>
    </location>
</feature>
<keyword evidence="1" id="KW-0812">Transmembrane</keyword>
<keyword evidence="1" id="KW-0472">Membrane</keyword>
<protein>
    <recommendedName>
        <fullName evidence="4">DUF2975 domain-containing protein</fullName>
    </recommendedName>
</protein>
<dbReference type="RefSeq" id="WP_163285616.1">
    <property type="nucleotide sequence ID" value="NZ_JAAGVY010000022.1"/>
</dbReference>
<reference evidence="2 3" key="1">
    <citation type="submission" date="2020-02" db="EMBL/GenBank/DDBJ databases">
        <title>Out from the shadows clarifying the taxonomy of the family Cryomorphaceae and related taxa by utilizing the GTDB taxonomic framework.</title>
        <authorList>
            <person name="Bowman J.P."/>
        </authorList>
    </citation>
    <scope>NUCLEOTIDE SEQUENCE [LARGE SCALE GENOMIC DNA]</scope>
    <source>
        <strain evidence="2 3">QSSC 1-22</strain>
    </source>
</reference>
<keyword evidence="1" id="KW-1133">Transmembrane helix</keyword>
<evidence type="ECO:0008006" key="4">
    <source>
        <dbReference type="Google" id="ProtNLM"/>
    </source>
</evidence>
<evidence type="ECO:0000313" key="2">
    <source>
        <dbReference type="EMBL" id="NEN24221.1"/>
    </source>
</evidence>
<dbReference type="Proteomes" id="UP000486602">
    <property type="component" value="Unassembled WGS sequence"/>
</dbReference>
<organism evidence="2 3">
    <name type="scientific">Cryomorpha ignava</name>
    <dbReference type="NCBI Taxonomy" id="101383"/>
    <lineage>
        <taxon>Bacteria</taxon>
        <taxon>Pseudomonadati</taxon>
        <taxon>Bacteroidota</taxon>
        <taxon>Flavobacteriia</taxon>
        <taxon>Flavobacteriales</taxon>
        <taxon>Cryomorphaceae</taxon>
        <taxon>Cryomorpha</taxon>
    </lineage>
</organism>
<name>A0A7K3WT43_9FLAO</name>
<evidence type="ECO:0000313" key="3">
    <source>
        <dbReference type="Proteomes" id="UP000486602"/>
    </source>
</evidence>
<feature type="transmembrane region" description="Helical" evidence="1">
    <location>
        <begin position="84"/>
        <end position="105"/>
    </location>
</feature>
<gene>
    <name evidence="2" type="ORF">G3O08_11980</name>
</gene>
<feature type="transmembrane region" description="Helical" evidence="1">
    <location>
        <begin position="49"/>
        <end position="72"/>
    </location>
</feature>
<accession>A0A7K3WT43</accession>
<proteinExistence type="predicted"/>
<dbReference type="AlphaFoldDB" id="A0A7K3WT43"/>
<comment type="caution">
    <text evidence="2">The sequence shown here is derived from an EMBL/GenBank/DDBJ whole genome shotgun (WGS) entry which is preliminary data.</text>
</comment>
<dbReference type="EMBL" id="JAAGVY010000022">
    <property type="protein sequence ID" value="NEN24221.1"/>
    <property type="molecule type" value="Genomic_DNA"/>
</dbReference>